<accession>A0AAV4XVT5</accession>
<dbReference type="Proteomes" id="UP001054945">
    <property type="component" value="Unassembled WGS sequence"/>
</dbReference>
<gene>
    <name evidence="1" type="ORF">CEXT_201731</name>
</gene>
<organism evidence="1 2">
    <name type="scientific">Caerostris extrusa</name>
    <name type="common">Bark spider</name>
    <name type="synonym">Caerostris bankana</name>
    <dbReference type="NCBI Taxonomy" id="172846"/>
    <lineage>
        <taxon>Eukaryota</taxon>
        <taxon>Metazoa</taxon>
        <taxon>Ecdysozoa</taxon>
        <taxon>Arthropoda</taxon>
        <taxon>Chelicerata</taxon>
        <taxon>Arachnida</taxon>
        <taxon>Araneae</taxon>
        <taxon>Araneomorphae</taxon>
        <taxon>Entelegynae</taxon>
        <taxon>Araneoidea</taxon>
        <taxon>Araneidae</taxon>
        <taxon>Caerostris</taxon>
    </lineage>
</organism>
<comment type="caution">
    <text evidence="1">The sequence shown here is derived from an EMBL/GenBank/DDBJ whole genome shotgun (WGS) entry which is preliminary data.</text>
</comment>
<keyword evidence="2" id="KW-1185">Reference proteome</keyword>
<dbReference type="AlphaFoldDB" id="A0AAV4XVT5"/>
<proteinExistence type="predicted"/>
<protein>
    <submittedName>
        <fullName evidence="1">Uncharacterized protein</fullName>
    </submittedName>
</protein>
<evidence type="ECO:0000313" key="2">
    <source>
        <dbReference type="Proteomes" id="UP001054945"/>
    </source>
</evidence>
<evidence type="ECO:0000313" key="1">
    <source>
        <dbReference type="EMBL" id="GIY98101.1"/>
    </source>
</evidence>
<name>A0AAV4XVT5_CAEEX</name>
<reference evidence="1 2" key="1">
    <citation type="submission" date="2021-06" db="EMBL/GenBank/DDBJ databases">
        <title>Caerostris extrusa draft genome.</title>
        <authorList>
            <person name="Kono N."/>
            <person name="Arakawa K."/>
        </authorList>
    </citation>
    <scope>NUCLEOTIDE SEQUENCE [LARGE SCALE GENOMIC DNA]</scope>
</reference>
<sequence>MSIIKDNKWYCKMQTPDTSLGFRFRDLLSAPNLLLITSTLFSIATTEWDSNCIFCDQNNWEAWSKRSLDILFTFEPSYSGLIYREIRCSDPSSSGIRTYSVSVMKPIFVAGNFVACLQKGM</sequence>
<dbReference type="EMBL" id="BPLR01018258">
    <property type="protein sequence ID" value="GIY98101.1"/>
    <property type="molecule type" value="Genomic_DNA"/>
</dbReference>